<name>A0A9D1WAG7_9SPHI</name>
<comment type="caution">
    <text evidence="6">The sequence shown here is derived from an EMBL/GenBank/DDBJ whole genome shotgun (WGS) entry which is preliminary data.</text>
</comment>
<evidence type="ECO:0000256" key="3">
    <source>
        <dbReference type="PIRSR" id="PIRSR603782-1"/>
    </source>
</evidence>
<dbReference type="Gene3D" id="3.40.30.10">
    <property type="entry name" value="Glutaredoxin"/>
    <property type="match status" value="1"/>
</dbReference>
<feature type="binding site" evidence="3">
    <location>
        <position position="170"/>
    </location>
    <ligand>
        <name>Cu cation</name>
        <dbReference type="ChEBI" id="CHEBI:23378"/>
    </ligand>
</feature>
<proteinExistence type="inferred from homology"/>
<feature type="binding site" evidence="3">
    <location>
        <position position="86"/>
    </location>
    <ligand>
        <name>Cu cation</name>
        <dbReference type="ChEBI" id="CHEBI:23378"/>
    </ligand>
</feature>
<keyword evidence="3" id="KW-0479">Metal-binding</keyword>
<protein>
    <submittedName>
        <fullName evidence="6">SCO family protein</fullName>
    </submittedName>
</protein>
<dbReference type="PANTHER" id="PTHR12151">
    <property type="entry name" value="ELECTRON TRANSPORT PROTIN SCO1/SENC FAMILY MEMBER"/>
    <property type="match status" value="1"/>
</dbReference>
<evidence type="ECO:0000256" key="2">
    <source>
        <dbReference type="ARBA" id="ARBA00023008"/>
    </source>
</evidence>
<dbReference type="SUPFAM" id="SSF52833">
    <property type="entry name" value="Thioredoxin-like"/>
    <property type="match status" value="1"/>
</dbReference>
<dbReference type="Pfam" id="PF02630">
    <property type="entry name" value="SCO1-SenC"/>
    <property type="match status" value="1"/>
</dbReference>
<feature type="domain" description="Thioredoxin" evidence="5">
    <location>
        <begin position="44"/>
        <end position="207"/>
    </location>
</feature>
<feature type="binding site" evidence="3">
    <location>
        <position position="82"/>
    </location>
    <ligand>
        <name>Cu cation</name>
        <dbReference type="ChEBI" id="CHEBI:23378"/>
    </ligand>
</feature>
<dbReference type="GO" id="GO:0046872">
    <property type="term" value="F:metal ion binding"/>
    <property type="evidence" value="ECO:0007669"/>
    <property type="project" value="UniProtKB-KW"/>
</dbReference>
<evidence type="ECO:0000313" key="7">
    <source>
        <dbReference type="Proteomes" id="UP000824156"/>
    </source>
</evidence>
<evidence type="ECO:0000259" key="5">
    <source>
        <dbReference type="PROSITE" id="PS51352"/>
    </source>
</evidence>
<dbReference type="InterPro" id="IPR036249">
    <property type="entry name" value="Thioredoxin-like_sf"/>
</dbReference>
<accession>A0A9D1WAG7</accession>
<gene>
    <name evidence="6" type="ORF">H9853_10100</name>
</gene>
<dbReference type="CDD" id="cd02968">
    <property type="entry name" value="SCO"/>
    <property type="match status" value="1"/>
</dbReference>
<reference evidence="6" key="1">
    <citation type="journal article" date="2021" name="PeerJ">
        <title>Extensive microbial diversity within the chicken gut microbiome revealed by metagenomics and culture.</title>
        <authorList>
            <person name="Gilroy R."/>
            <person name="Ravi A."/>
            <person name="Getino M."/>
            <person name="Pursley I."/>
            <person name="Horton D.L."/>
            <person name="Alikhan N.F."/>
            <person name="Baker D."/>
            <person name="Gharbi K."/>
            <person name="Hall N."/>
            <person name="Watson M."/>
            <person name="Adriaenssens E.M."/>
            <person name="Foster-Nyarko E."/>
            <person name="Jarju S."/>
            <person name="Secka A."/>
            <person name="Antonio M."/>
            <person name="Oren A."/>
            <person name="Chaudhuri R.R."/>
            <person name="La Ragione R."/>
            <person name="Hildebrand F."/>
            <person name="Pallen M.J."/>
        </authorList>
    </citation>
    <scope>NUCLEOTIDE SEQUENCE</scope>
    <source>
        <strain evidence="6">1719</strain>
    </source>
</reference>
<comment type="similarity">
    <text evidence="1">Belongs to the SCO1/2 family.</text>
</comment>
<feature type="disulfide bond" description="Redox-active" evidence="4">
    <location>
        <begin position="82"/>
        <end position="86"/>
    </location>
</feature>
<dbReference type="InterPro" id="IPR013766">
    <property type="entry name" value="Thioredoxin_domain"/>
</dbReference>
<evidence type="ECO:0000313" key="6">
    <source>
        <dbReference type="EMBL" id="HIX55369.1"/>
    </source>
</evidence>
<dbReference type="AlphaFoldDB" id="A0A9D1WAG7"/>
<keyword evidence="2 3" id="KW-0186">Copper</keyword>
<keyword evidence="4" id="KW-1015">Disulfide bond</keyword>
<dbReference type="PROSITE" id="PS51257">
    <property type="entry name" value="PROKAR_LIPOPROTEIN"/>
    <property type="match status" value="1"/>
</dbReference>
<evidence type="ECO:0000256" key="4">
    <source>
        <dbReference type="PIRSR" id="PIRSR603782-2"/>
    </source>
</evidence>
<dbReference type="EMBL" id="DXEZ01000279">
    <property type="protein sequence ID" value="HIX55369.1"/>
    <property type="molecule type" value="Genomic_DNA"/>
</dbReference>
<organism evidence="6 7">
    <name type="scientific">Candidatus Sphingobacterium stercoripullorum</name>
    <dbReference type="NCBI Taxonomy" id="2838759"/>
    <lineage>
        <taxon>Bacteria</taxon>
        <taxon>Pseudomonadati</taxon>
        <taxon>Bacteroidota</taxon>
        <taxon>Sphingobacteriia</taxon>
        <taxon>Sphingobacteriales</taxon>
        <taxon>Sphingobacteriaceae</taxon>
        <taxon>Sphingobacterium</taxon>
    </lineage>
</organism>
<dbReference type="InterPro" id="IPR003782">
    <property type="entry name" value="SCO1/SenC"/>
</dbReference>
<dbReference type="Proteomes" id="UP000824156">
    <property type="component" value="Unassembled WGS sequence"/>
</dbReference>
<sequence>MRIFHFLAFSLLFFVACNQETKQLPIYGERTPVEKQENGTTTVDTIYHTIPDFSLLNQDSVLITQERFNDKIYIANFFFTHCPSICPTMQRNMLELYQEFKDEPSISFLSHSIDFKYDSPSVLKEYANKLGVNDDRWQFVTGSKKEVYGLADMYMVYTQEDENAPGGYDHQGYLLLIDKEKRIRGAYDGTEKEQVALLQEDIKVLLNE</sequence>
<evidence type="ECO:0000256" key="1">
    <source>
        <dbReference type="ARBA" id="ARBA00010996"/>
    </source>
</evidence>
<dbReference type="PROSITE" id="PS51352">
    <property type="entry name" value="THIOREDOXIN_2"/>
    <property type="match status" value="1"/>
</dbReference>
<dbReference type="PANTHER" id="PTHR12151:SF25">
    <property type="entry name" value="LINALOOL DEHYDRATASE_ISOMERASE DOMAIN-CONTAINING PROTEIN"/>
    <property type="match status" value="1"/>
</dbReference>
<reference evidence="6" key="2">
    <citation type="submission" date="2021-04" db="EMBL/GenBank/DDBJ databases">
        <authorList>
            <person name="Gilroy R."/>
        </authorList>
    </citation>
    <scope>NUCLEOTIDE SEQUENCE</scope>
    <source>
        <strain evidence="6">1719</strain>
    </source>
</reference>